<keyword evidence="2" id="KW-1185">Reference proteome</keyword>
<dbReference type="AlphaFoldDB" id="A0A172ZN23"/>
<proteinExistence type="predicted"/>
<dbReference type="EMBL" id="CP013023">
    <property type="protein sequence ID" value="ANF98902.1"/>
    <property type="molecule type" value="Genomic_DNA"/>
</dbReference>
<evidence type="ECO:0000313" key="1">
    <source>
        <dbReference type="EMBL" id="ANF98902.1"/>
    </source>
</evidence>
<reference evidence="1 2" key="2">
    <citation type="journal article" date="2016" name="Int. J. Syst. Evol. Microbiol.">
        <title>Paenibacillus bovis sp. nov., isolated from raw yak (Bos grunniens) milk.</title>
        <authorList>
            <person name="Gao C."/>
            <person name="Han J."/>
            <person name="Liu Z."/>
            <person name="Xu X."/>
            <person name="Hang F."/>
            <person name="Wu Z."/>
        </authorList>
    </citation>
    <scope>NUCLEOTIDE SEQUENCE [LARGE SCALE GENOMIC DNA]</scope>
    <source>
        <strain evidence="1 2">BD3526</strain>
    </source>
</reference>
<organism evidence="1 2">
    <name type="scientific">Paenibacillus bovis</name>
    <dbReference type="NCBI Taxonomy" id="1616788"/>
    <lineage>
        <taxon>Bacteria</taxon>
        <taxon>Bacillati</taxon>
        <taxon>Bacillota</taxon>
        <taxon>Bacilli</taxon>
        <taxon>Bacillales</taxon>
        <taxon>Paenibacillaceae</taxon>
        <taxon>Paenibacillus</taxon>
    </lineage>
</organism>
<reference evidence="2" key="1">
    <citation type="submission" date="2015-10" db="EMBL/GenBank/DDBJ databases">
        <title>Genome of Paenibacillus bovis sp. nov.</title>
        <authorList>
            <person name="Wu Z."/>
            <person name="Gao C."/>
            <person name="Liu Z."/>
            <person name="Zheng H."/>
        </authorList>
    </citation>
    <scope>NUCLEOTIDE SEQUENCE [LARGE SCALE GENOMIC DNA]</scope>
    <source>
        <strain evidence="2">BD3526</strain>
    </source>
</reference>
<sequence>MRDMHIGEKNYSYHLVHKEFNVVHKEDALVIFEETHEYGEQIFIAYFEKENHDWKWRQTRGARWDSPIKWSSMNQVPFIYSGTISDPSIAQIYVGDEQAAIIEVEEGKRFWYAISPVRDAKVNVLKEDGNPRSIEES</sequence>
<accession>A0A172ZN23</accession>
<dbReference type="STRING" id="1616788.AR543_18645"/>
<evidence type="ECO:0000313" key="2">
    <source>
        <dbReference type="Proteomes" id="UP000078148"/>
    </source>
</evidence>
<name>A0A172ZN23_9BACL</name>
<protein>
    <submittedName>
        <fullName evidence="1">Uncharacterized protein</fullName>
    </submittedName>
</protein>
<dbReference type="Proteomes" id="UP000078148">
    <property type="component" value="Chromosome"/>
</dbReference>
<gene>
    <name evidence="1" type="ORF">AR543_18645</name>
</gene>
<dbReference type="KEGG" id="pbv:AR543_18645"/>